<accession>A0A8E2JP69</accession>
<evidence type="ECO:0000313" key="3">
    <source>
        <dbReference type="Proteomes" id="UP000250140"/>
    </source>
</evidence>
<protein>
    <submittedName>
        <fullName evidence="2">Uncharacterized protein</fullName>
    </submittedName>
</protein>
<keyword evidence="3" id="KW-1185">Reference proteome</keyword>
<evidence type="ECO:0000256" key="1">
    <source>
        <dbReference type="SAM" id="MobiDB-lite"/>
    </source>
</evidence>
<evidence type="ECO:0000313" key="2">
    <source>
        <dbReference type="EMBL" id="OCL04413.1"/>
    </source>
</evidence>
<reference evidence="2 3" key="1">
    <citation type="journal article" date="2016" name="Nat. Commun.">
        <title>Ectomycorrhizal ecology is imprinted in the genome of the dominant symbiotic fungus Cenococcum geophilum.</title>
        <authorList>
            <consortium name="DOE Joint Genome Institute"/>
            <person name="Peter M."/>
            <person name="Kohler A."/>
            <person name="Ohm R.A."/>
            <person name="Kuo A."/>
            <person name="Krutzmann J."/>
            <person name="Morin E."/>
            <person name="Arend M."/>
            <person name="Barry K.W."/>
            <person name="Binder M."/>
            <person name="Choi C."/>
            <person name="Clum A."/>
            <person name="Copeland A."/>
            <person name="Grisel N."/>
            <person name="Haridas S."/>
            <person name="Kipfer T."/>
            <person name="LaButti K."/>
            <person name="Lindquist E."/>
            <person name="Lipzen A."/>
            <person name="Maire R."/>
            <person name="Meier B."/>
            <person name="Mihaltcheva S."/>
            <person name="Molinier V."/>
            <person name="Murat C."/>
            <person name="Poggeler S."/>
            <person name="Quandt C.A."/>
            <person name="Sperisen C."/>
            <person name="Tritt A."/>
            <person name="Tisserant E."/>
            <person name="Crous P.W."/>
            <person name="Henrissat B."/>
            <person name="Nehls U."/>
            <person name="Egli S."/>
            <person name="Spatafora J.W."/>
            <person name="Grigoriev I.V."/>
            <person name="Martin F.M."/>
        </authorList>
    </citation>
    <scope>NUCLEOTIDE SEQUENCE [LARGE SCALE GENOMIC DNA]</scope>
    <source>
        <strain evidence="2 3">CBS 207.34</strain>
    </source>
</reference>
<dbReference type="AlphaFoldDB" id="A0A8E2JP69"/>
<name>A0A8E2JP69_9PEZI</name>
<feature type="region of interest" description="Disordered" evidence="1">
    <location>
        <begin position="490"/>
        <end position="510"/>
    </location>
</feature>
<dbReference type="EMBL" id="KV750514">
    <property type="protein sequence ID" value="OCL04413.1"/>
    <property type="molecule type" value="Genomic_DNA"/>
</dbReference>
<feature type="compositionally biased region" description="Low complexity" evidence="1">
    <location>
        <begin position="497"/>
        <end position="507"/>
    </location>
</feature>
<gene>
    <name evidence="2" type="ORF">AOQ84DRAFT_416306</name>
</gene>
<dbReference type="OrthoDB" id="4733706at2759"/>
<dbReference type="Proteomes" id="UP000250140">
    <property type="component" value="Unassembled WGS sequence"/>
</dbReference>
<sequence>MIRNHNAPSTLNTDKLQVIRRALSTVRIYERDRVVKSSTSLDKSWDGAILFSYETEEEVKEGNVSVTASVEITCTTCYIKGTATAQLTVDGSFNASQAFHNTVSEVEGEISNITSSAIDYAESYFESVAKNLSDLSTFKFSDLDFPTIPFNFNVDLQDVPQCQLRFEFDGMELYMLLDTILSVGATYTLNLYSSETPIGIHDENLEVGVIFSIDLILSVDAQIDISSGFHIKLEDGVAIDIAMFGKDISSITFNGGQFEFLPVTLESDSVILKAVLRVGVHAGLEIASPSFSFPPVLNFSVPTASAGVDVGIFANIAEFVTNVTVAEPGDSCELRVVQSYQLALGAAAGASLAVGSHTWGPTPNTTVPIWYTTLADVCAMRGHSTATTATTVTTVTAGGEVQKRDLTTTTISTPVVYTGINCMSSGLVNCPASLQTTSQFTTIKTLITAVPSGSVASFPATTQNTVLNTVAFGSNVQKLAATSGSPISYVPPPPPVSSLSTSPTKPSGINGEVRGVNKRIIIGVSVGVGVPVLAAIIAGCL</sequence>
<proteinExistence type="predicted"/>
<organism evidence="2 3">
    <name type="scientific">Glonium stellatum</name>
    <dbReference type="NCBI Taxonomy" id="574774"/>
    <lineage>
        <taxon>Eukaryota</taxon>
        <taxon>Fungi</taxon>
        <taxon>Dikarya</taxon>
        <taxon>Ascomycota</taxon>
        <taxon>Pezizomycotina</taxon>
        <taxon>Dothideomycetes</taxon>
        <taxon>Pleosporomycetidae</taxon>
        <taxon>Gloniales</taxon>
        <taxon>Gloniaceae</taxon>
        <taxon>Glonium</taxon>
    </lineage>
</organism>